<organism evidence="2 3">
    <name type="scientific">Halocaridina rubra</name>
    <name type="common">Hawaiian red shrimp</name>
    <dbReference type="NCBI Taxonomy" id="373956"/>
    <lineage>
        <taxon>Eukaryota</taxon>
        <taxon>Metazoa</taxon>
        <taxon>Ecdysozoa</taxon>
        <taxon>Arthropoda</taxon>
        <taxon>Crustacea</taxon>
        <taxon>Multicrustacea</taxon>
        <taxon>Malacostraca</taxon>
        <taxon>Eumalacostraca</taxon>
        <taxon>Eucarida</taxon>
        <taxon>Decapoda</taxon>
        <taxon>Pleocyemata</taxon>
        <taxon>Caridea</taxon>
        <taxon>Atyoidea</taxon>
        <taxon>Atyidae</taxon>
        <taxon>Halocaridina</taxon>
    </lineage>
</organism>
<feature type="compositionally biased region" description="Basic and acidic residues" evidence="1">
    <location>
        <begin position="304"/>
        <end position="314"/>
    </location>
</feature>
<feature type="compositionally biased region" description="Low complexity" evidence="1">
    <location>
        <begin position="17"/>
        <end position="27"/>
    </location>
</feature>
<comment type="caution">
    <text evidence="2">The sequence shown here is derived from an EMBL/GenBank/DDBJ whole genome shotgun (WGS) entry which is preliminary data.</text>
</comment>
<feature type="compositionally biased region" description="Polar residues" evidence="1">
    <location>
        <begin position="248"/>
        <end position="265"/>
    </location>
</feature>
<gene>
    <name evidence="2" type="ORF">SK128_022702</name>
</gene>
<evidence type="ECO:0000256" key="1">
    <source>
        <dbReference type="SAM" id="MobiDB-lite"/>
    </source>
</evidence>
<accession>A0AAN8XC56</accession>
<dbReference type="EMBL" id="JAXCGZ010004775">
    <property type="protein sequence ID" value="KAK7081496.1"/>
    <property type="molecule type" value="Genomic_DNA"/>
</dbReference>
<feature type="compositionally biased region" description="Basic and acidic residues" evidence="1">
    <location>
        <begin position="158"/>
        <end position="168"/>
    </location>
</feature>
<keyword evidence="3" id="KW-1185">Reference proteome</keyword>
<sequence length="314" mass="34203">AMGILCCKSKPAQAQPSLSRLSSTSSSYRKKRPDKTDTTGPIQKQPFEFPAEVTEKPRISSKTKETAKPVVATAIPTTPPPDYDQVQESPLKHEADIRPETIKKVEEDTSSSSSEDEDPIKIQTSKQEGEIQLPERKEDPILVSPVPVEQPHAEVSQEIEKIQDEPKNEVQTPEKPVEEVEVPASQIEPHQETAKEIENKDLRSDSSGSSQAEAETKDVDPSPSQPPPGQPESVHVSPSPTELKGNDTETSTSQPPLSEIVTSVVGTVVDADDRISSDEDSDTPPPLPTSSPPVSDDDEEEEKALERKQSISAR</sequence>
<proteinExistence type="predicted"/>
<evidence type="ECO:0000313" key="3">
    <source>
        <dbReference type="Proteomes" id="UP001381693"/>
    </source>
</evidence>
<feature type="compositionally biased region" description="Basic and acidic residues" evidence="1">
    <location>
        <begin position="189"/>
        <end position="204"/>
    </location>
</feature>
<evidence type="ECO:0000313" key="2">
    <source>
        <dbReference type="EMBL" id="KAK7081496.1"/>
    </source>
</evidence>
<feature type="region of interest" description="Disordered" evidence="1">
    <location>
        <begin position="1"/>
        <end position="314"/>
    </location>
</feature>
<feature type="compositionally biased region" description="Basic and acidic residues" evidence="1">
    <location>
        <begin position="90"/>
        <end position="107"/>
    </location>
</feature>
<dbReference type="AlphaFoldDB" id="A0AAN8XC56"/>
<reference evidence="2 3" key="1">
    <citation type="submission" date="2023-11" db="EMBL/GenBank/DDBJ databases">
        <title>Halocaridina rubra genome assembly.</title>
        <authorList>
            <person name="Smith C."/>
        </authorList>
    </citation>
    <scope>NUCLEOTIDE SEQUENCE [LARGE SCALE GENOMIC DNA]</scope>
    <source>
        <strain evidence="2">EP-1</strain>
        <tissue evidence="2">Whole</tissue>
    </source>
</reference>
<feature type="compositionally biased region" description="Basic and acidic residues" evidence="1">
    <location>
        <begin position="53"/>
        <end position="67"/>
    </location>
</feature>
<feature type="compositionally biased region" description="Basic and acidic residues" evidence="1">
    <location>
        <begin position="127"/>
        <end position="140"/>
    </location>
</feature>
<dbReference type="Proteomes" id="UP001381693">
    <property type="component" value="Unassembled WGS sequence"/>
</dbReference>
<protein>
    <submittedName>
        <fullName evidence="2">Uncharacterized protein</fullName>
    </submittedName>
</protein>
<feature type="non-terminal residue" evidence="2">
    <location>
        <position position="1"/>
    </location>
</feature>
<name>A0AAN8XC56_HALRR</name>